<dbReference type="AlphaFoldDB" id="A0A6P5JRG4"/>
<organism evidence="2 3">
    <name type="scientific">Phascolarctos cinereus</name>
    <name type="common">Koala</name>
    <dbReference type="NCBI Taxonomy" id="38626"/>
    <lineage>
        <taxon>Eukaryota</taxon>
        <taxon>Metazoa</taxon>
        <taxon>Chordata</taxon>
        <taxon>Craniata</taxon>
        <taxon>Vertebrata</taxon>
        <taxon>Euteleostomi</taxon>
        <taxon>Mammalia</taxon>
        <taxon>Metatheria</taxon>
        <taxon>Diprotodontia</taxon>
        <taxon>Phascolarctidae</taxon>
        <taxon>Phascolarctos</taxon>
    </lineage>
</organism>
<feature type="compositionally biased region" description="Polar residues" evidence="1">
    <location>
        <begin position="51"/>
        <end position="62"/>
    </location>
</feature>
<proteinExistence type="predicted"/>
<dbReference type="GO" id="GO:0007601">
    <property type="term" value="P:visual perception"/>
    <property type="evidence" value="ECO:0007669"/>
    <property type="project" value="TreeGrafter"/>
</dbReference>
<dbReference type="PANTHER" id="PTHR11818">
    <property type="entry name" value="BETA/GAMMA CRYSTALLIN"/>
    <property type="match status" value="1"/>
</dbReference>
<feature type="compositionally biased region" description="Low complexity" evidence="1">
    <location>
        <begin position="10"/>
        <end position="24"/>
    </location>
</feature>
<dbReference type="GeneID" id="110202002"/>
<dbReference type="PANTHER" id="PTHR11818:SF38">
    <property type="entry name" value="VERY LARGE A-KINASE ANCHOR PROTEIN"/>
    <property type="match status" value="1"/>
</dbReference>
<feature type="region of interest" description="Disordered" evidence="1">
    <location>
        <begin position="126"/>
        <end position="212"/>
    </location>
</feature>
<keyword evidence="2" id="KW-1185">Reference proteome</keyword>
<accession>A0A6P5JRG4</accession>
<feature type="compositionally biased region" description="Basic and acidic residues" evidence="1">
    <location>
        <begin position="137"/>
        <end position="162"/>
    </location>
</feature>
<evidence type="ECO:0000256" key="1">
    <source>
        <dbReference type="SAM" id="MobiDB-lite"/>
    </source>
</evidence>
<dbReference type="InParanoid" id="A0A6P5JRG4"/>
<feature type="region of interest" description="Disordered" evidence="1">
    <location>
        <begin position="1"/>
        <end position="114"/>
    </location>
</feature>
<dbReference type="Proteomes" id="UP000515140">
    <property type="component" value="Unplaced"/>
</dbReference>
<feature type="compositionally biased region" description="Basic and acidic residues" evidence="1">
    <location>
        <begin position="70"/>
        <end position="80"/>
    </location>
</feature>
<evidence type="ECO:0000313" key="2">
    <source>
        <dbReference type="Proteomes" id="UP000515140"/>
    </source>
</evidence>
<name>A0A6P5JRG4_PHACI</name>
<feature type="compositionally biased region" description="Polar residues" evidence="1">
    <location>
        <begin position="254"/>
        <end position="282"/>
    </location>
</feature>
<protein>
    <submittedName>
        <fullName evidence="3">Very large A-kinase anchor protein-like</fullName>
    </submittedName>
</protein>
<gene>
    <name evidence="3" type="primary">LOC110202002</name>
</gene>
<dbReference type="KEGG" id="pcw:110202002"/>
<dbReference type="GO" id="GO:0005212">
    <property type="term" value="F:structural constituent of eye lens"/>
    <property type="evidence" value="ECO:0007669"/>
    <property type="project" value="TreeGrafter"/>
</dbReference>
<dbReference type="RefSeq" id="XP_020833609.1">
    <property type="nucleotide sequence ID" value="XM_020977950.1"/>
</dbReference>
<feature type="compositionally biased region" description="Basic and acidic residues" evidence="1">
    <location>
        <begin position="104"/>
        <end position="113"/>
    </location>
</feature>
<sequence length="627" mass="69250">MSSGGRRRAGSSWPSFSRFFTPRSPSRDEEEKPAVSQPLAGGAPSPENGPVTISQKTENAPSTEPVKISQSEDSRSHSEKSANLSPEEDSKKPDKFPSLPSDAKTVDSDKQPKESFLQFLGNLFNISAKSPQQPTLKSEHDKTEKDSQNLVFHKEEFKKESDVCSSSPLDEPNPTTEERDLPTAGALSDAISQDKTQESEQESSELLKKVECEPEMSSITYSTYRGPRQILKILKNQTKLETLTSVQRTDETSDSSADTQTGTGSESEAVTSPDSPVKNNTHLPKGPLKDAILNNSNYKESILHRPSLLNRPSSSTETLSSSVVESCYNNPLNYVPVYEIDNDMKGSLLFGNDTKDPRNPAFQRIVNPKPTFENNFLKNDRASEQRGEHFQAPSVVLSDLNIDLSSRESEIVKHEREDLPSPNKTTLYGELGLPESKCSVSYHFGSIVLHHQAETDTEHMNEENRTVIQDSQINMQAKENTKEKEISSTTGLLSSANILHAKNEVVGSLPKDTDYSLTTKNFDSGPSDKVSQGTIIIQNEHPSIKSVNEAEKVDCIQNSIRPGLKFEVNGNHISVSSFESENLELTKVLPGSSDVNNETISLILESEKADFHDSPPTFDFKGSIFRK</sequence>
<dbReference type="GO" id="GO:0002088">
    <property type="term" value="P:lens development in camera-type eye"/>
    <property type="evidence" value="ECO:0007669"/>
    <property type="project" value="TreeGrafter"/>
</dbReference>
<feature type="compositionally biased region" description="Polar residues" evidence="1">
    <location>
        <begin position="126"/>
        <end position="136"/>
    </location>
</feature>
<dbReference type="InterPro" id="IPR050252">
    <property type="entry name" value="Beta/Gamma-Crystallin"/>
</dbReference>
<reference evidence="3" key="1">
    <citation type="submission" date="2025-08" db="UniProtKB">
        <authorList>
            <consortium name="RefSeq"/>
        </authorList>
    </citation>
    <scope>IDENTIFICATION</scope>
    <source>
        <tissue evidence="3">Spleen</tissue>
    </source>
</reference>
<feature type="region of interest" description="Disordered" evidence="1">
    <location>
        <begin position="244"/>
        <end position="292"/>
    </location>
</feature>
<evidence type="ECO:0000313" key="3">
    <source>
        <dbReference type="RefSeq" id="XP_020833609.1"/>
    </source>
</evidence>